<feature type="region of interest" description="Disordered" evidence="7">
    <location>
        <begin position="795"/>
        <end position="828"/>
    </location>
</feature>
<evidence type="ECO:0000313" key="12">
    <source>
        <dbReference type="EnsemblProtists" id="EKX43249"/>
    </source>
</evidence>
<dbReference type="PaxDb" id="55529-EKX43249"/>
<feature type="transmembrane region" description="Helical" evidence="8">
    <location>
        <begin position="1279"/>
        <end position="1300"/>
    </location>
</feature>
<reference evidence="11 13" key="1">
    <citation type="journal article" date="2012" name="Nature">
        <title>Algal genomes reveal evolutionary mosaicism and the fate of nucleomorphs.</title>
        <authorList>
            <consortium name="DOE Joint Genome Institute"/>
            <person name="Curtis B.A."/>
            <person name="Tanifuji G."/>
            <person name="Burki F."/>
            <person name="Gruber A."/>
            <person name="Irimia M."/>
            <person name="Maruyama S."/>
            <person name="Arias M.C."/>
            <person name="Ball S.G."/>
            <person name="Gile G.H."/>
            <person name="Hirakawa Y."/>
            <person name="Hopkins J.F."/>
            <person name="Kuo A."/>
            <person name="Rensing S.A."/>
            <person name="Schmutz J."/>
            <person name="Symeonidi A."/>
            <person name="Elias M."/>
            <person name="Eveleigh R.J."/>
            <person name="Herman E.K."/>
            <person name="Klute M.J."/>
            <person name="Nakayama T."/>
            <person name="Obornik M."/>
            <person name="Reyes-Prieto A."/>
            <person name="Armbrust E.V."/>
            <person name="Aves S.J."/>
            <person name="Beiko R.G."/>
            <person name="Coutinho P."/>
            <person name="Dacks J.B."/>
            <person name="Durnford D.G."/>
            <person name="Fast N.M."/>
            <person name="Green B.R."/>
            <person name="Grisdale C.J."/>
            <person name="Hempel F."/>
            <person name="Henrissat B."/>
            <person name="Hoppner M.P."/>
            <person name="Ishida K."/>
            <person name="Kim E."/>
            <person name="Koreny L."/>
            <person name="Kroth P.G."/>
            <person name="Liu Y."/>
            <person name="Malik S.B."/>
            <person name="Maier U.G."/>
            <person name="McRose D."/>
            <person name="Mock T."/>
            <person name="Neilson J.A."/>
            <person name="Onodera N.T."/>
            <person name="Poole A.M."/>
            <person name="Pritham E.J."/>
            <person name="Richards T.A."/>
            <person name="Rocap G."/>
            <person name="Roy S.W."/>
            <person name="Sarai C."/>
            <person name="Schaack S."/>
            <person name="Shirato S."/>
            <person name="Slamovits C.H."/>
            <person name="Spencer D.F."/>
            <person name="Suzuki S."/>
            <person name="Worden A.Z."/>
            <person name="Zauner S."/>
            <person name="Barry K."/>
            <person name="Bell C."/>
            <person name="Bharti A.K."/>
            <person name="Crow J.A."/>
            <person name="Grimwood J."/>
            <person name="Kramer R."/>
            <person name="Lindquist E."/>
            <person name="Lucas S."/>
            <person name="Salamov A."/>
            <person name="McFadden G.I."/>
            <person name="Lane C.E."/>
            <person name="Keeling P.J."/>
            <person name="Gray M.W."/>
            <person name="Grigoriev I.V."/>
            <person name="Archibald J.M."/>
        </authorList>
    </citation>
    <scope>NUCLEOTIDE SEQUENCE</scope>
    <source>
        <strain evidence="11 13">CCMP2712</strain>
    </source>
</reference>
<evidence type="ECO:0000259" key="9">
    <source>
        <dbReference type="PROSITE" id="PS50003"/>
    </source>
</evidence>
<dbReference type="SMART" id="SM00054">
    <property type="entry name" value="EFh"/>
    <property type="match status" value="3"/>
</dbReference>
<dbReference type="EMBL" id="JH993011">
    <property type="protein sequence ID" value="EKX43249.1"/>
    <property type="molecule type" value="Genomic_DNA"/>
</dbReference>
<dbReference type="Gene3D" id="1.10.238.10">
    <property type="entry name" value="EF-hand"/>
    <property type="match status" value="1"/>
</dbReference>
<dbReference type="PROSITE" id="PS00018">
    <property type="entry name" value="EF_HAND_1"/>
    <property type="match status" value="2"/>
</dbReference>
<dbReference type="InterPro" id="IPR018247">
    <property type="entry name" value="EF_Hand_1_Ca_BS"/>
</dbReference>
<keyword evidence="6" id="KW-0175">Coiled coil</keyword>
<reference evidence="12" key="3">
    <citation type="submission" date="2016-03" db="UniProtKB">
        <authorList>
            <consortium name="EnsemblProtists"/>
        </authorList>
    </citation>
    <scope>IDENTIFICATION</scope>
</reference>
<keyword evidence="2 8" id="KW-0812">Transmembrane</keyword>
<keyword evidence="5 8" id="KW-0472">Membrane</keyword>
<feature type="transmembrane region" description="Helical" evidence="8">
    <location>
        <begin position="280"/>
        <end position="309"/>
    </location>
</feature>
<organism evidence="11">
    <name type="scientific">Guillardia theta (strain CCMP2712)</name>
    <name type="common">Cryptophyte</name>
    <dbReference type="NCBI Taxonomy" id="905079"/>
    <lineage>
        <taxon>Eukaryota</taxon>
        <taxon>Cryptophyceae</taxon>
        <taxon>Pyrenomonadales</taxon>
        <taxon>Geminigeraceae</taxon>
        <taxon>Guillardia</taxon>
    </lineage>
</organism>
<sequence length="1634" mass="183167">MAAFMGVRAARMRVKEEDSDSVERKLPPDSEIKASVEVLRQVVSKVGVTWQRRKIHVTDSEILLSKVHGSTVLDQIPLAEVKSIRRQETFGTKDSNTLLRKSSLTSLGSFAFSMKERDLSTANILDDDAEGLLTFSIHTIEDGFNYGRITFLGVKDEDQYTELTNLLEEMSIVGGIIFASYITALVNAQILPEPGSHRDKVFTALEWFYNFSFTLDLLMNLYGHYSVDFFKDGWNLLDLVVVVLSLVSQFVEGLFAMSILRLARVFKMVRLFRKLASLRILINALVASVLPVANALCIMSLITSIYAVIGTNLFSHDQPEFFGTFMRSMFTMYQVATGDAWGSIISRSLFNYDLAHQSHDFGVGFFFVSYMLLVGLVLMNIVVAVLLDEFITMVEREREEARAKFQSETMKQLHIDDLAGPLDPLLPSLMTFTTSEDLTNRISNLYQRLDLDENGSLSFKEFQQGLARLKLKKNIRLSLEDFEALTFDRSLLDDDGELTPKAFEAMIRFQLDEYARRKVGEALGGAMISQISLVEDDWLRQLLLAAHTNIASLDQIRSQIMPQVFSNSRKSESRKQILTRLFRSSVYFAFREWKRLAADGGARSVSSGNVDDAKALWSELKGQQQRLDDMDSKLDRILSLFHDGEAHKNGKKKASVGCTVSRGGKVTCMGTDCETIFVRSSSRTRGAHSPLKDMEQSDADDCSSPPQRPYAAKLELYRSLSYNTLDHNRSIPQSPVPGRPVRSLVVKLPWTSVLSSLATRRQQVQLDAPRMEGRVVLADEEHVYLVLTGGSASILGSGRHSRNSSPSLEASEQRSSSSFPKQIRPGRHVQQGAVDASIVEVEGGELEVKTKAGEIFKLHEDALIALVTAVPAGMASADLPDRTLTTVALTHTAVMMKVAIQIHPFSTMKTARSASLCDLRELLDVNGDGQLSFEELSDAMCDGRVSLPLDKRCIMKGTLEKKILRSVACSLCSPNYLSRRAVNSIMVSWNPRNVVMTSEFLLFAYIDSNTAVDIIPLNEIMCLIGSHGEDKAASSSAADDFLTFVIVTSPDGYNAGKKYVLRAQSDEEYSKWLELMEQAIADSKRRKEQELLEIKSGGSRLAKFRTRAFDFYHSRKMQLVIAAIILASFATALFEAQVLPEDGTEGSRIFEDITLSFTAIFSIELLFNLFVHSEDRFLPFCSDPWNLLDVCVVVVLLSSLIITNRLLSLLRLIRVLRVGRLFRYFKALSRIVKALSSATLPVINCFLILLLLACVYATVATYLFRDLQPQFFGTFLNSLFTMFQVITGDSWASAVTRSLFEPDPNGRINYGIAFFFVSFVLLGTIVMVNVVVAVLLDEFISFVTKEKEEIARVEAEEREEKSQASRITGVLDSLTQTLAHFTGTADLTHKIDQCYERLDIDKSGGLSFKEFQSAIKTLPLKRAIQLTEDDFDIITENGRFLNEEREFGREQFQLMMKGELNRFAQRALENALLESDSKDIQSIVLVLKLLDMKIDSMSGNLQKMLDKDKRQEDRDEDGEMAAEVAAESKNVKFQHAEPKFDTARGSSPNMAIKSMHKNIKKLEKDFQSVNEKLEILLNQKNRKKESDRARAAVSSTIFPATLEVVNFCRHVIPVIFSLSAKKLCGGVARPRRVC</sequence>
<dbReference type="SUPFAM" id="SSF47473">
    <property type="entry name" value="EF-hand"/>
    <property type="match status" value="1"/>
</dbReference>
<reference evidence="13" key="2">
    <citation type="submission" date="2012-11" db="EMBL/GenBank/DDBJ databases">
        <authorList>
            <person name="Kuo A."/>
            <person name="Curtis B.A."/>
            <person name="Tanifuji G."/>
            <person name="Burki F."/>
            <person name="Gruber A."/>
            <person name="Irimia M."/>
            <person name="Maruyama S."/>
            <person name="Arias M.C."/>
            <person name="Ball S.G."/>
            <person name="Gile G.H."/>
            <person name="Hirakawa Y."/>
            <person name="Hopkins J.F."/>
            <person name="Rensing S.A."/>
            <person name="Schmutz J."/>
            <person name="Symeonidi A."/>
            <person name="Elias M."/>
            <person name="Eveleigh R.J."/>
            <person name="Herman E.K."/>
            <person name="Klute M.J."/>
            <person name="Nakayama T."/>
            <person name="Obornik M."/>
            <person name="Reyes-Prieto A."/>
            <person name="Armbrust E.V."/>
            <person name="Aves S.J."/>
            <person name="Beiko R.G."/>
            <person name="Coutinho P."/>
            <person name="Dacks J.B."/>
            <person name="Durnford D.G."/>
            <person name="Fast N.M."/>
            <person name="Green B.R."/>
            <person name="Grisdale C."/>
            <person name="Hempe F."/>
            <person name="Henrissat B."/>
            <person name="Hoppner M.P."/>
            <person name="Ishida K.-I."/>
            <person name="Kim E."/>
            <person name="Koreny L."/>
            <person name="Kroth P.G."/>
            <person name="Liu Y."/>
            <person name="Malik S.-B."/>
            <person name="Maier U.G."/>
            <person name="McRose D."/>
            <person name="Mock T."/>
            <person name="Neilson J.A."/>
            <person name="Onodera N.T."/>
            <person name="Poole A.M."/>
            <person name="Pritham E.J."/>
            <person name="Richards T.A."/>
            <person name="Rocap G."/>
            <person name="Roy S.W."/>
            <person name="Sarai C."/>
            <person name="Schaack S."/>
            <person name="Shirato S."/>
            <person name="Slamovits C.H."/>
            <person name="Spencer D.F."/>
            <person name="Suzuki S."/>
            <person name="Worden A.Z."/>
            <person name="Zauner S."/>
            <person name="Barry K."/>
            <person name="Bell C."/>
            <person name="Bharti A.K."/>
            <person name="Crow J.A."/>
            <person name="Grimwood J."/>
            <person name="Kramer R."/>
            <person name="Lindquist E."/>
            <person name="Lucas S."/>
            <person name="Salamov A."/>
            <person name="McFadden G.I."/>
            <person name="Lane C.E."/>
            <person name="Keeling P.J."/>
            <person name="Gray M.W."/>
            <person name="Grigoriev I.V."/>
            <person name="Archibald J.M."/>
        </authorList>
    </citation>
    <scope>NUCLEOTIDE SEQUENCE</scope>
    <source>
        <strain evidence="13">CCMP2712</strain>
    </source>
</reference>
<evidence type="ECO:0008006" key="14">
    <source>
        <dbReference type="Google" id="ProtNLM"/>
    </source>
</evidence>
<dbReference type="InterPro" id="IPR002048">
    <property type="entry name" value="EF_hand_dom"/>
</dbReference>
<evidence type="ECO:0000256" key="4">
    <source>
        <dbReference type="ARBA" id="ARBA00022989"/>
    </source>
</evidence>
<evidence type="ECO:0000313" key="13">
    <source>
        <dbReference type="Proteomes" id="UP000011087"/>
    </source>
</evidence>
<dbReference type="SUPFAM" id="SSF81324">
    <property type="entry name" value="Voltage-gated potassium channels"/>
    <property type="match status" value="2"/>
</dbReference>
<dbReference type="STRING" id="905079.L1J561"/>
<dbReference type="PROSITE" id="PS50222">
    <property type="entry name" value="EF_HAND_2"/>
    <property type="match status" value="3"/>
</dbReference>
<gene>
    <name evidence="11" type="ORF">GUITHDRAFT_110665</name>
</gene>
<feature type="transmembrane region" description="Helical" evidence="8">
    <location>
        <begin position="329"/>
        <end position="350"/>
    </location>
</feature>
<feature type="transmembrane region" description="Helical" evidence="8">
    <location>
        <begin position="1149"/>
        <end position="1167"/>
    </location>
</feature>
<comment type="subcellular location">
    <subcellularLocation>
        <location evidence="1">Membrane</location>
        <topology evidence="1">Multi-pass membrane protein</topology>
    </subcellularLocation>
</comment>
<evidence type="ECO:0000256" key="6">
    <source>
        <dbReference type="SAM" id="Coils"/>
    </source>
</evidence>
<dbReference type="HOGENOM" id="CLU_243071_0_0_1"/>
<accession>L1J561</accession>
<dbReference type="Gene3D" id="1.10.287.70">
    <property type="match status" value="2"/>
</dbReference>
<feature type="transmembrane region" description="Helical" evidence="8">
    <location>
        <begin position="1117"/>
        <end position="1137"/>
    </location>
</feature>
<evidence type="ECO:0000259" key="10">
    <source>
        <dbReference type="PROSITE" id="PS50222"/>
    </source>
</evidence>
<name>L1J561_GUITC</name>
<dbReference type="PRINTS" id="PR00169">
    <property type="entry name" value="KCHANNEL"/>
</dbReference>
<feature type="transmembrane region" description="Helical" evidence="8">
    <location>
        <begin position="362"/>
        <end position="387"/>
    </location>
</feature>
<dbReference type="InterPro" id="IPR027359">
    <property type="entry name" value="Volt_channel_dom_sf"/>
</dbReference>
<feature type="domain" description="EF-hand" evidence="10">
    <location>
        <begin position="437"/>
        <end position="472"/>
    </location>
</feature>
<dbReference type="Proteomes" id="UP000011087">
    <property type="component" value="Unassembled WGS sequence"/>
</dbReference>
<dbReference type="InterPro" id="IPR001849">
    <property type="entry name" value="PH_domain"/>
</dbReference>
<dbReference type="SUPFAM" id="SSF50729">
    <property type="entry name" value="PH domain-like"/>
    <property type="match status" value="1"/>
</dbReference>
<dbReference type="Pfam" id="PF00520">
    <property type="entry name" value="Ion_trans"/>
    <property type="match status" value="2"/>
</dbReference>
<dbReference type="GO" id="GO:0005509">
    <property type="term" value="F:calcium ion binding"/>
    <property type="evidence" value="ECO:0007669"/>
    <property type="project" value="InterPro"/>
</dbReference>
<feature type="transmembrane region" description="Helical" evidence="8">
    <location>
        <begin position="1234"/>
        <end position="1259"/>
    </location>
</feature>
<feature type="domain" description="EF-hand" evidence="10">
    <location>
        <begin position="921"/>
        <end position="946"/>
    </location>
</feature>
<dbReference type="InterPro" id="IPR011992">
    <property type="entry name" value="EF-hand-dom_pair"/>
</dbReference>
<dbReference type="InterPro" id="IPR043203">
    <property type="entry name" value="VGCC_Ca_Na"/>
</dbReference>
<dbReference type="PROSITE" id="PS50003">
    <property type="entry name" value="PH_DOMAIN"/>
    <property type="match status" value="1"/>
</dbReference>
<keyword evidence="13" id="KW-1185">Reference proteome</keyword>
<dbReference type="GeneID" id="17299909"/>
<feature type="transmembrane region" description="Helical" evidence="8">
    <location>
        <begin position="239"/>
        <end position="260"/>
    </location>
</feature>
<feature type="region of interest" description="Disordered" evidence="7">
    <location>
        <begin position="684"/>
        <end position="706"/>
    </location>
</feature>
<dbReference type="RefSeq" id="XP_005830229.1">
    <property type="nucleotide sequence ID" value="XM_005830172.1"/>
</dbReference>
<feature type="domain" description="PH" evidence="9">
    <location>
        <begin position="970"/>
        <end position="1081"/>
    </location>
</feature>
<dbReference type="GO" id="GO:0001518">
    <property type="term" value="C:voltage-gated sodium channel complex"/>
    <property type="evidence" value="ECO:0007669"/>
    <property type="project" value="TreeGrafter"/>
</dbReference>
<evidence type="ECO:0000256" key="7">
    <source>
        <dbReference type="SAM" id="MobiDB-lite"/>
    </source>
</evidence>
<protein>
    <recommendedName>
        <fullName evidence="14">Calmodulin</fullName>
    </recommendedName>
</protein>
<dbReference type="PANTHER" id="PTHR10037">
    <property type="entry name" value="VOLTAGE-GATED CATION CHANNEL CALCIUM AND SODIUM"/>
    <property type="match status" value="1"/>
</dbReference>
<evidence type="ECO:0000256" key="3">
    <source>
        <dbReference type="ARBA" id="ARBA00022837"/>
    </source>
</evidence>
<proteinExistence type="predicted"/>
<feature type="transmembrane region" description="Helical" evidence="8">
    <location>
        <begin position="1312"/>
        <end position="1336"/>
    </location>
</feature>
<evidence type="ECO:0000313" key="11">
    <source>
        <dbReference type="EMBL" id="EKX43249.1"/>
    </source>
</evidence>
<keyword evidence="4 8" id="KW-1133">Transmembrane helix</keyword>
<dbReference type="InterPro" id="IPR005821">
    <property type="entry name" value="Ion_trans_dom"/>
</dbReference>
<dbReference type="PANTHER" id="PTHR10037:SF62">
    <property type="entry name" value="SODIUM CHANNEL PROTEIN 60E"/>
    <property type="match status" value="1"/>
</dbReference>
<evidence type="ECO:0000256" key="5">
    <source>
        <dbReference type="ARBA" id="ARBA00023136"/>
    </source>
</evidence>
<keyword evidence="3" id="KW-0106">Calcium</keyword>
<dbReference type="SMART" id="SM00233">
    <property type="entry name" value="PH"/>
    <property type="match status" value="1"/>
</dbReference>
<dbReference type="EnsemblProtists" id="EKX43249">
    <property type="protein sequence ID" value="EKX43249"/>
    <property type="gene ID" value="GUITHDRAFT_110665"/>
</dbReference>
<feature type="coiled-coil region" evidence="6">
    <location>
        <begin position="1552"/>
        <end position="1590"/>
    </location>
</feature>
<feature type="transmembrane region" description="Helical" evidence="8">
    <location>
        <begin position="207"/>
        <end position="227"/>
    </location>
</feature>
<dbReference type="eggNOG" id="KOG2301">
    <property type="taxonomic scope" value="Eukaryota"/>
</dbReference>
<evidence type="ECO:0000256" key="1">
    <source>
        <dbReference type="ARBA" id="ARBA00004141"/>
    </source>
</evidence>
<evidence type="ECO:0000256" key="2">
    <source>
        <dbReference type="ARBA" id="ARBA00022692"/>
    </source>
</evidence>
<dbReference type="GO" id="GO:0005248">
    <property type="term" value="F:voltage-gated sodium channel activity"/>
    <property type="evidence" value="ECO:0007669"/>
    <property type="project" value="TreeGrafter"/>
</dbReference>
<dbReference type="Pfam" id="PF13202">
    <property type="entry name" value="EF-hand_5"/>
    <property type="match status" value="1"/>
</dbReference>
<evidence type="ECO:0000256" key="8">
    <source>
        <dbReference type="SAM" id="Phobius"/>
    </source>
</evidence>
<feature type="compositionally biased region" description="Low complexity" evidence="7">
    <location>
        <begin position="804"/>
        <end position="818"/>
    </location>
</feature>
<dbReference type="CDD" id="cd00821">
    <property type="entry name" value="PH"/>
    <property type="match status" value="1"/>
</dbReference>
<feature type="domain" description="EF-hand" evidence="10">
    <location>
        <begin position="1386"/>
        <end position="1421"/>
    </location>
</feature>
<dbReference type="KEGG" id="gtt:GUITHDRAFT_110665"/>
<dbReference type="Gene3D" id="2.30.29.30">
    <property type="entry name" value="Pleckstrin-homology domain (PH domain)/Phosphotyrosine-binding domain (PTB)"/>
    <property type="match status" value="1"/>
</dbReference>
<dbReference type="Gene3D" id="1.20.120.350">
    <property type="entry name" value="Voltage-gated potassium channels. Chain C"/>
    <property type="match status" value="2"/>
</dbReference>
<dbReference type="InterPro" id="IPR011993">
    <property type="entry name" value="PH-like_dom_sf"/>
</dbReference>
<feature type="transmembrane region" description="Helical" evidence="8">
    <location>
        <begin position="1187"/>
        <end position="1213"/>
    </location>
</feature>
<dbReference type="OrthoDB" id="431720at2759"/>